<dbReference type="EMBL" id="JADKBR010000023">
    <property type="protein sequence ID" value="MBK8892125.1"/>
    <property type="molecule type" value="Genomic_DNA"/>
</dbReference>
<dbReference type="PIRSF" id="PIRSF032131">
    <property type="entry name" value="UCP032131"/>
    <property type="match status" value="1"/>
</dbReference>
<sequence>MIIFDLACDGDHRFEGWFRSAEDFADQQARCLIRCPSCDSDEVRRVPSLVSIAAHRSSPAEGSAASSDKVRLASVPLLPAATQVMAMYRQFVQALLANSDNVGDAFATEARRIHRQESPERAICGNASEDECEALREEGIPVVRLPDIKGEDLN</sequence>
<proteinExistence type="predicted"/>
<evidence type="ECO:0000313" key="1">
    <source>
        <dbReference type="EMBL" id="MBK8892125.1"/>
    </source>
</evidence>
<organism evidence="1 2">
    <name type="scientific">Candidatus Dechloromonas phosphorivorans</name>
    <dbReference type="NCBI Taxonomy" id="2899244"/>
    <lineage>
        <taxon>Bacteria</taxon>
        <taxon>Pseudomonadati</taxon>
        <taxon>Pseudomonadota</taxon>
        <taxon>Betaproteobacteria</taxon>
        <taxon>Rhodocyclales</taxon>
        <taxon>Azonexaceae</taxon>
        <taxon>Dechloromonas</taxon>
    </lineage>
</organism>
<dbReference type="AlphaFoldDB" id="A0A9D7LU45"/>
<dbReference type="InterPro" id="IPR009562">
    <property type="entry name" value="DUF1178"/>
</dbReference>
<protein>
    <submittedName>
        <fullName evidence="1">DUF1178 family protein</fullName>
    </submittedName>
</protein>
<name>A0A9D7LU45_9RHOO</name>
<comment type="caution">
    <text evidence="1">The sequence shown here is derived from an EMBL/GenBank/DDBJ whole genome shotgun (WGS) entry which is preliminary data.</text>
</comment>
<reference evidence="1" key="1">
    <citation type="submission" date="2020-10" db="EMBL/GenBank/DDBJ databases">
        <title>Connecting structure to function with the recovery of over 1000 high-quality activated sludge metagenome-assembled genomes encoding full-length rRNA genes using long-read sequencing.</title>
        <authorList>
            <person name="Singleton C.M."/>
            <person name="Petriglieri F."/>
            <person name="Kristensen J.M."/>
            <person name="Kirkegaard R.H."/>
            <person name="Michaelsen T.Y."/>
            <person name="Andersen M.H."/>
            <person name="Karst S.M."/>
            <person name="Dueholm M.S."/>
            <person name="Nielsen P.H."/>
            <person name="Albertsen M."/>
        </authorList>
    </citation>
    <scope>NUCLEOTIDE SEQUENCE</scope>
    <source>
        <strain evidence="1">OdNE_18-Q3-R46-58_BAT3C.305</strain>
    </source>
</reference>
<gene>
    <name evidence="1" type="ORF">IPN75_18005</name>
</gene>
<accession>A0A9D7LU45</accession>
<dbReference type="Proteomes" id="UP000808146">
    <property type="component" value="Unassembled WGS sequence"/>
</dbReference>
<dbReference type="Pfam" id="PF06676">
    <property type="entry name" value="DUF1178"/>
    <property type="match status" value="1"/>
</dbReference>
<evidence type="ECO:0000313" key="2">
    <source>
        <dbReference type="Proteomes" id="UP000808146"/>
    </source>
</evidence>